<gene>
    <name evidence="1" type="ORF">Amon02_000426500</name>
</gene>
<proteinExistence type="predicted"/>
<reference evidence="1" key="1">
    <citation type="submission" date="2023-04" db="EMBL/GenBank/DDBJ databases">
        <title>Ambrosiozyma monospora NBRC 10751.</title>
        <authorList>
            <person name="Ichikawa N."/>
            <person name="Sato H."/>
            <person name="Tonouchi N."/>
        </authorList>
    </citation>
    <scope>NUCLEOTIDE SEQUENCE</scope>
    <source>
        <strain evidence="1">NBRC 10751</strain>
    </source>
</reference>
<comment type="caution">
    <text evidence="1">The sequence shown here is derived from an EMBL/GenBank/DDBJ whole genome shotgun (WGS) entry which is preliminary data.</text>
</comment>
<accession>A0ACB5T2P1</accession>
<dbReference type="EMBL" id="BSXS01002878">
    <property type="protein sequence ID" value="GME80061.1"/>
    <property type="molecule type" value="Genomic_DNA"/>
</dbReference>
<organism evidence="1 2">
    <name type="scientific">Ambrosiozyma monospora</name>
    <name type="common">Yeast</name>
    <name type="synonym">Endomycopsis monosporus</name>
    <dbReference type="NCBI Taxonomy" id="43982"/>
    <lineage>
        <taxon>Eukaryota</taxon>
        <taxon>Fungi</taxon>
        <taxon>Dikarya</taxon>
        <taxon>Ascomycota</taxon>
        <taxon>Saccharomycotina</taxon>
        <taxon>Pichiomycetes</taxon>
        <taxon>Pichiales</taxon>
        <taxon>Pichiaceae</taxon>
        <taxon>Ambrosiozyma</taxon>
    </lineage>
</organism>
<sequence>MVLAVTYKTSREYLNYRINRELLIRDEDEVFIKILNLFDTGVWFKLHGYYDNKKKNKMRELREKIDNEVTIYKHIWEHNNRLDDKDSDAFINVPKLIHYGEAPKDISKRFDVTSGTSEWCQILKASGSINRRSLYGPYLVLEFLKGMRQLQGEKEHDEVKKELAKLRNIGVRYYDERDPNFLFDPKTGKA</sequence>
<evidence type="ECO:0000313" key="2">
    <source>
        <dbReference type="Proteomes" id="UP001165064"/>
    </source>
</evidence>
<name>A0ACB5T2P1_AMBMO</name>
<evidence type="ECO:0000313" key="1">
    <source>
        <dbReference type="EMBL" id="GME80061.1"/>
    </source>
</evidence>
<keyword evidence="2" id="KW-1185">Reference proteome</keyword>
<dbReference type="Proteomes" id="UP001165064">
    <property type="component" value="Unassembled WGS sequence"/>
</dbReference>
<protein>
    <submittedName>
        <fullName evidence="1">Unnamed protein product</fullName>
    </submittedName>
</protein>